<comment type="subcellular location">
    <subcellularLocation>
        <location evidence="1 12">Cell membrane</location>
        <topology evidence="1 12">Multi-pass membrane protein</topology>
    </subcellularLocation>
</comment>
<evidence type="ECO:0000256" key="1">
    <source>
        <dbReference type="ARBA" id="ARBA00004651"/>
    </source>
</evidence>
<feature type="transmembrane region" description="Helical" evidence="12">
    <location>
        <begin position="39"/>
        <end position="57"/>
    </location>
</feature>
<comment type="similarity">
    <text evidence="10 12">Belongs to the fluoride channel Fluc/FEX (TC 1.A.43) family.</text>
</comment>
<dbReference type="PANTHER" id="PTHR28259">
    <property type="entry name" value="FLUORIDE EXPORT PROTEIN 1-RELATED"/>
    <property type="match status" value="1"/>
</dbReference>
<sequence>MLATLLQVALGGAIGSSLRYLSNVGAMRLLGPGFPWATLFVNVVGSFVMGVIVEAIAQRGGQAYAPFLMTGILGGFTTFSAFSLDTMVIWERGDHALAVLYVAASVGLSLVAIAVAMHLFRGALS</sequence>
<dbReference type="GO" id="GO:0062054">
    <property type="term" value="F:fluoride channel activity"/>
    <property type="evidence" value="ECO:0007669"/>
    <property type="project" value="UniProtKB-UniRule"/>
</dbReference>
<evidence type="ECO:0000256" key="5">
    <source>
        <dbReference type="ARBA" id="ARBA00022989"/>
    </source>
</evidence>
<evidence type="ECO:0000256" key="4">
    <source>
        <dbReference type="ARBA" id="ARBA00022692"/>
    </source>
</evidence>
<evidence type="ECO:0000256" key="9">
    <source>
        <dbReference type="ARBA" id="ARBA00023303"/>
    </source>
</evidence>
<organism evidence="13 14">
    <name type="scientific">Neotabrizicola shimadae</name>
    <dbReference type="NCBI Taxonomy" id="2807096"/>
    <lineage>
        <taxon>Bacteria</taxon>
        <taxon>Pseudomonadati</taxon>
        <taxon>Pseudomonadota</taxon>
        <taxon>Alphaproteobacteria</taxon>
        <taxon>Rhodobacterales</taxon>
        <taxon>Paracoccaceae</taxon>
        <taxon>Neotabrizicola</taxon>
    </lineage>
</organism>
<keyword evidence="5 12" id="KW-1133">Transmembrane helix</keyword>
<feature type="transmembrane region" description="Helical" evidence="12">
    <location>
        <begin position="64"/>
        <end position="84"/>
    </location>
</feature>
<dbReference type="EMBL" id="CP069370">
    <property type="protein sequence ID" value="QYZ68591.1"/>
    <property type="molecule type" value="Genomic_DNA"/>
</dbReference>
<evidence type="ECO:0000256" key="10">
    <source>
        <dbReference type="ARBA" id="ARBA00035120"/>
    </source>
</evidence>
<keyword evidence="7 12" id="KW-0406">Ion transport</keyword>
<dbReference type="PANTHER" id="PTHR28259:SF1">
    <property type="entry name" value="FLUORIDE EXPORT PROTEIN 1-RELATED"/>
    <property type="match status" value="1"/>
</dbReference>
<dbReference type="GO" id="GO:0140114">
    <property type="term" value="P:cellular detoxification of fluoride"/>
    <property type="evidence" value="ECO:0007669"/>
    <property type="project" value="UniProtKB-UniRule"/>
</dbReference>
<name>A0A8G1EBX5_9RHOB</name>
<dbReference type="NCBIfam" id="NF010791">
    <property type="entry name" value="PRK14195.1"/>
    <property type="match status" value="1"/>
</dbReference>
<evidence type="ECO:0000313" key="13">
    <source>
        <dbReference type="EMBL" id="QYZ68591.1"/>
    </source>
</evidence>
<keyword evidence="4 12" id="KW-0812">Transmembrane</keyword>
<evidence type="ECO:0000313" key="14">
    <source>
        <dbReference type="Proteomes" id="UP000826300"/>
    </source>
</evidence>
<dbReference type="Pfam" id="PF02537">
    <property type="entry name" value="CRCB"/>
    <property type="match status" value="1"/>
</dbReference>
<evidence type="ECO:0000256" key="3">
    <source>
        <dbReference type="ARBA" id="ARBA00022519"/>
    </source>
</evidence>
<comment type="function">
    <text evidence="12">Fluoride-specific ion channel. Important for reducing fluoride concentration in the cell, thus reducing its toxicity.</text>
</comment>
<accession>A0A8G1EBX5</accession>
<gene>
    <name evidence="12 13" type="primary">crcB</name>
    <name evidence="12" type="synonym">fluC</name>
    <name evidence="13" type="ORF">JO391_12495</name>
</gene>
<dbReference type="HAMAP" id="MF_00454">
    <property type="entry name" value="FluC"/>
    <property type="match status" value="1"/>
</dbReference>
<feature type="binding site" evidence="12">
    <location>
        <position position="77"/>
    </location>
    <ligand>
        <name>Na(+)</name>
        <dbReference type="ChEBI" id="CHEBI:29101"/>
        <note>structural</note>
    </ligand>
</feature>
<keyword evidence="6 12" id="KW-0915">Sodium</keyword>
<evidence type="ECO:0000256" key="12">
    <source>
        <dbReference type="HAMAP-Rule" id="MF_00454"/>
    </source>
</evidence>
<feature type="transmembrane region" description="Helical" evidence="12">
    <location>
        <begin position="96"/>
        <end position="120"/>
    </location>
</feature>
<dbReference type="KEGG" id="nsm:JO391_12495"/>
<keyword evidence="12" id="KW-0479">Metal-binding</keyword>
<keyword evidence="14" id="KW-1185">Reference proteome</keyword>
<reference evidence="13" key="1">
    <citation type="submission" date="2021-02" db="EMBL/GenBank/DDBJ databases">
        <title>Rhodobacter shimadae sp. nov., an aerobic anoxygenic phototrophic bacterium isolated from a hot spring.</title>
        <authorList>
            <person name="Muramatsu S."/>
            <person name="Haruta S."/>
            <person name="Hirose S."/>
            <person name="Hanada S."/>
        </authorList>
    </citation>
    <scope>NUCLEOTIDE SEQUENCE</scope>
    <source>
        <strain evidence="13">N10</strain>
    </source>
</reference>
<evidence type="ECO:0000256" key="11">
    <source>
        <dbReference type="ARBA" id="ARBA00035585"/>
    </source>
</evidence>
<dbReference type="GO" id="GO:0046872">
    <property type="term" value="F:metal ion binding"/>
    <property type="evidence" value="ECO:0007669"/>
    <property type="project" value="UniProtKB-KW"/>
</dbReference>
<keyword evidence="8 12" id="KW-0472">Membrane</keyword>
<keyword evidence="12" id="KW-0813">Transport</keyword>
<keyword evidence="3" id="KW-0997">Cell inner membrane</keyword>
<proteinExistence type="inferred from homology"/>
<dbReference type="InterPro" id="IPR003691">
    <property type="entry name" value="FluC"/>
</dbReference>
<evidence type="ECO:0000256" key="7">
    <source>
        <dbReference type="ARBA" id="ARBA00023065"/>
    </source>
</evidence>
<dbReference type="RefSeq" id="WP_220660814.1">
    <property type="nucleotide sequence ID" value="NZ_CP069370.1"/>
</dbReference>
<dbReference type="AlphaFoldDB" id="A0A8G1EBX5"/>
<keyword evidence="9 12" id="KW-0407">Ion channel</keyword>
<evidence type="ECO:0000256" key="8">
    <source>
        <dbReference type="ARBA" id="ARBA00023136"/>
    </source>
</evidence>
<comment type="catalytic activity">
    <reaction evidence="11">
        <text>fluoride(in) = fluoride(out)</text>
        <dbReference type="Rhea" id="RHEA:76159"/>
        <dbReference type="ChEBI" id="CHEBI:17051"/>
    </reaction>
    <physiologicalReaction direction="left-to-right" evidence="11">
        <dbReference type="Rhea" id="RHEA:76160"/>
    </physiologicalReaction>
</comment>
<dbReference type="NCBIfam" id="NF010805">
    <property type="entry name" value="PRK14209.1"/>
    <property type="match status" value="1"/>
</dbReference>
<feature type="binding site" evidence="12">
    <location>
        <position position="74"/>
    </location>
    <ligand>
        <name>Na(+)</name>
        <dbReference type="ChEBI" id="CHEBI:29101"/>
        <note>structural</note>
    </ligand>
</feature>
<evidence type="ECO:0000256" key="6">
    <source>
        <dbReference type="ARBA" id="ARBA00023053"/>
    </source>
</evidence>
<comment type="activity regulation">
    <text evidence="12">Na(+) is not transported, but it plays an essential structural role and its presence is essential for fluoride channel function.</text>
</comment>
<evidence type="ECO:0000256" key="2">
    <source>
        <dbReference type="ARBA" id="ARBA00022475"/>
    </source>
</evidence>
<dbReference type="Proteomes" id="UP000826300">
    <property type="component" value="Chromosome"/>
</dbReference>
<dbReference type="NCBIfam" id="TIGR00494">
    <property type="entry name" value="crcB"/>
    <property type="match status" value="1"/>
</dbReference>
<keyword evidence="2 12" id="KW-1003">Cell membrane</keyword>
<protein>
    <recommendedName>
        <fullName evidence="12">Fluoride-specific ion channel FluC</fullName>
    </recommendedName>
</protein>
<dbReference type="GO" id="GO:0005886">
    <property type="term" value="C:plasma membrane"/>
    <property type="evidence" value="ECO:0007669"/>
    <property type="project" value="UniProtKB-SubCell"/>
</dbReference>